<dbReference type="PANTHER" id="PTHR35897:SF1">
    <property type="entry name" value="METHYLTRANSFERASE AUSD"/>
    <property type="match status" value="1"/>
</dbReference>
<evidence type="ECO:0000256" key="4">
    <source>
        <dbReference type="ARBA" id="ARBA00038314"/>
    </source>
</evidence>
<dbReference type="GO" id="GO:0016740">
    <property type="term" value="F:transferase activity"/>
    <property type="evidence" value="ECO:0007669"/>
    <property type="project" value="UniProtKB-KW"/>
</dbReference>
<gene>
    <name evidence="6" type="ORF">BU23DRAFT_524983</name>
</gene>
<dbReference type="Gene3D" id="3.40.50.150">
    <property type="entry name" value="Vaccinia Virus protein VP39"/>
    <property type="match status" value="1"/>
</dbReference>
<accession>A0A6A5VZ16</accession>
<dbReference type="AlphaFoldDB" id="A0A6A5VZ16"/>
<protein>
    <recommendedName>
        <fullName evidence="5">Methyltransferase domain-containing protein</fullName>
    </recommendedName>
</protein>
<evidence type="ECO:0000256" key="1">
    <source>
        <dbReference type="ARBA" id="ARBA00005179"/>
    </source>
</evidence>
<feature type="domain" description="Methyltransferase" evidence="5">
    <location>
        <begin position="92"/>
        <end position="190"/>
    </location>
</feature>
<dbReference type="PANTHER" id="PTHR35897">
    <property type="entry name" value="METHYLTRANSFERASE AUSD"/>
    <property type="match status" value="1"/>
</dbReference>
<dbReference type="InterPro" id="IPR029063">
    <property type="entry name" value="SAM-dependent_MTases_sf"/>
</dbReference>
<keyword evidence="3" id="KW-0949">S-adenosyl-L-methionine</keyword>
<dbReference type="Proteomes" id="UP000800036">
    <property type="component" value="Unassembled WGS sequence"/>
</dbReference>
<keyword evidence="2" id="KW-0808">Transferase</keyword>
<comment type="similarity">
    <text evidence="4">Belongs to the class I-like SAM-binding methyltransferase superfamily.</text>
</comment>
<sequence>MTTDLKPFGYPVDSIWDAELLEVPEHARRLLEEYSSIAPTELMVHINKVVTHIPAQYPYPCLGHYRFLDIQTVRSPAYSEILTRLTQGETLLDLGCCIGQELRQLTFSDAPSSSLYGADICAEFFNIGYNLFRDRDTFSATFLQADLFEPTSALTMLAGKIDMIWTASVIHLWDWEKQQAALPVMFRILDTAPAPLLAGRFMGFSEPGDYIFESKGKEESFYRHNDISFRKLFTEASQGYEGWELEVEAPTWEET</sequence>
<evidence type="ECO:0000256" key="3">
    <source>
        <dbReference type="ARBA" id="ARBA00022691"/>
    </source>
</evidence>
<dbReference type="EMBL" id="ML976660">
    <property type="protein sequence ID" value="KAF1978387.1"/>
    <property type="molecule type" value="Genomic_DNA"/>
</dbReference>
<dbReference type="InterPro" id="IPR051654">
    <property type="entry name" value="Meroterpenoid_MTases"/>
</dbReference>
<organism evidence="6 7">
    <name type="scientific">Bimuria novae-zelandiae CBS 107.79</name>
    <dbReference type="NCBI Taxonomy" id="1447943"/>
    <lineage>
        <taxon>Eukaryota</taxon>
        <taxon>Fungi</taxon>
        <taxon>Dikarya</taxon>
        <taxon>Ascomycota</taxon>
        <taxon>Pezizomycotina</taxon>
        <taxon>Dothideomycetes</taxon>
        <taxon>Pleosporomycetidae</taxon>
        <taxon>Pleosporales</taxon>
        <taxon>Massarineae</taxon>
        <taxon>Didymosphaeriaceae</taxon>
        <taxon>Bimuria</taxon>
    </lineage>
</organism>
<proteinExistence type="inferred from homology"/>
<reference evidence="6" key="1">
    <citation type="journal article" date="2020" name="Stud. Mycol.">
        <title>101 Dothideomycetes genomes: a test case for predicting lifestyles and emergence of pathogens.</title>
        <authorList>
            <person name="Haridas S."/>
            <person name="Albert R."/>
            <person name="Binder M."/>
            <person name="Bloem J."/>
            <person name="Labutti K."/>
            <person name="Salamov A."/>
            <person name="Andreopoulos B."/>
            <person name="Baker S."/>
            <person name="Barry K."/>
            <person name="Bills G."/>
            <person name="Bluhm B."/>
            <person name="Cannon C."/>
            <person name="Castanera R."/>
            <person name="Culley D."/>
            <person name="Daum C."/>
            <person name="Ezra D."/>
            <person name="Gonzalez J."/>
            <person name="Henrissat B."/>
            <person name="Kuo A."/>
            <person name="Liang C."/>
            <person name="Lipzen A."/>
            <person name="Lutzoni F."/>
            <person name="Magnuson J."/>
            <person name="Mondo S."/>
            <person name="Nolan M."/>
            <person name="Ohm R."/>
            <person name="Pangilinan J."/>
            <person name="Park H.-J."/>
            <person name="Ramirez L."/>
            <person name="Alfaro M."/>
            <person name="Sun H."/>
            <person name="Tritt A."/>
            <person name="Yoshinaga Y."/>
            <person name="Zwiers L.-H."/>
            <person name="Turgeon B."/>
            <person name="Goodwin S."/>
            <person name="Spatafora J."/>
            <person name="Crous P."/>
            <person name="Grigoriev I."/>
        </authorList>
    </citation>
    <scope>NUCLEOTIDE SEQUENCE</scope>
    <source>
        <strain evidence="6">CBS 107.79</strain>
    </source>
</reference>
<comment type="pathway">
    <text evidence="1">Secondary metabolite biosynthesis.</text>
</comment>
<dbReference type="Pfam" id="PF13649">
    <property type="entry name" value="Methyltransf_25"/>
    <property type="match status" value="1"/>
</dbReference>
<evidence type="ECO:0000313" key="7">
    <source>
        <dbReference type="Proteomes" id="UP000800036"/>
    </source>
</evidence>
<keyword evidence="7" id="KW-1185">Reference proteome</keyword>
<dbReference type="SUPFAM" id="SSF53335">
    <property type="entry name" value="S-adenosyl-L-methionine-dependent methyltransferases"/>
    <property type="match status" value="1"/>
</dbReference>
<dbReference type="InterPro" id="IPR041698">
    <property type="entry name" value="Methyltransf_25"/>
</dbReference>
<name>A0A6A5VZ16_9PLEO</name>
<dbReference type="OrthoDB" id="2094832at2759"/>
<evidence type="ECO:0000313" key="6">
    <source>
        <dbReference type="EMBL" id="KAF1978387.1"/>
    </source>
</evidence>
<evidence type="ECO:0000256" key="2">
    <source>
        <dbReference type="ARBA" id="ARBA00022679"/>
    </source>
</evidence>
<evidence type="ECO:0000259" key="5">
    <source>
        <dbReference type="Pfam" id="PF13649"/>
    </source>
</evidence>